<reference evidence="2" key="1">
    <citation type="submission" date="2024-07" db="EMBL/GenBank/DDBJ databases">
        <title>Halotolerant mesophilic bacterium Ornithinibacillus sp. 4-3, sp. nov., isolated from soil.</title>
        <authorList>
            <person name="Sidarenka A.V."/>
            <person name="Guliayeva D.E."/>
            <person name="Leanovich S.I."/>
            <person name="Hileuskaya K.S."/>
            <person name="Akhremchuk A.E."/>
            <person name="Sikolenko M.A."/>
            <person name="Valentovich L.N."/>
        </authorList>
    </citation>
    <scope>NUCLEOTIDE SEQUENCE</scope>
    <source>
        <strain evidence="2">4-3</strain>
    </source>
</reference>
<evidence type="ECO:0000256" key="1">
    <source>
        <dbReference type="SAM" id="MobiDB-lite"/>
    </source>
</evidence>
<proteinExistence type="predicted"/>
<organism evidence="2">
    <name type="scientific">Ornithinibacillus sp. 4-3</name>
    <dbReference type="NCBI Taxonomy" id="3231488"/>
    <lineage>
        <taxon>Bacteria</taxon>
        <taxon>Bacillati</taxon>
        <taxon>Bacillota</taxon>
        <taxon>Bacilli</taxon>
        <taxon>Bacillales</taxon>
        <taxon>Bacillaceae</taxon>
        <taxon>Ornithinibacillus</taxon>
    </lineage>
</organism>
<gene>
    <name evidence="2" type="ORF">AB4Y30_10865</name>
</gene>
<name>A0AB39HJG8_9BACI</name>
<protein>
    <submittedName>
        <fullName evidence="2">Uncharacterized protein</fullName>
    </submittedName>
</protein>
<dbReference type="RefSeq" id="WP_368652254.1">
    <property type="nucleotide sequence ID" value="NZ_CP162599.1"/>
</dbReference>
<feature type="compositionally biased region" description="Acidic residues" evidence="1">
    <location>
        <begin position="142"/>
        <end position="167"/>
    </location>
</feature>
<dbReference type="AlphaFoldDB" id="A0AB39HJG8"/>
<dbReference type="EMBL" id="CP162599">
    <property type="protein sequence ID" value="XDK31527.1"/>
    <property type="molecule type" value="Genomic_DNA"/>
</dbReference>
<evidence type="ECO:0000313" key="2">
    <source>
        <dbReference type="EMBL" id="XDK31527.1"/>
    </source>
</evidence>
<feature type="region of interest" description="Disordered" evidence="1">
    <location>
        <begin position="134"/>
        <end position="167"/>
    </location>
</feature>
<sequence length="353" mass="39103">MKKVLFLFMLILFLAGCGSDKQSKAEIPENSGDEVEQLKEELEISSLEIRDMFGRILVTGTIENAPEDLEVTVKVTGIENDYTATDEQGINKFGVFITDQFSQSGDPLESGEYNIEINVKDYDVSHQETFVVDFEPKVSDDDKSEDAEEETSEDESEETTEETTETEIEAEDIVETISRDQMIQDIVNLIDEGLAFDTGSYIKGDIPKGEYAFVTFDGSGQYYAEKEISGSIIDNENFDSFGYVYVHEEGNVETKGALVKVEALGDLGVSGAKELYEILNELEDYKGSGWYKVGLDIEPGEYVIESIGDGYVAVMNGPVGNTNIDNNENFNGKFAVNVKDGQYLKISRGTIAE</sequence>
<dbReference type="PROSITE" id="PS51257">
    <property type="entry name" value="PROKAR_LIPOPROTEIN"/>
    <property type="match status" value="1"/>
</dbReference>
<accession>A0AB39HJG8</accession>